<dbReference type="PANTHER" id="PTHR32411">
    <property type="entry name" value="CYSTEINE-RICH REPEAT SECRETORY PROTEIN 38-RELATED"/>
    <property type="match status" value="1"/>
</dbReference>
<evidence type="ECO:0000256" key="4">
    <source>
        <dbReference type="ARBA" id="ARBA00022737"/>
    </source>
</evidence>
<dbReference type="CDD" id="cd23509">
    <property type="entry name" value="Gnk2-like"/>
    <property type="match status" value="2"/>
</dbReference>
<sequence>MNLLSITLSLLSLLHICTAQSADPAAYSCNPNSKTNSSNNQIKTLLDNLVSGTIQRGFISTVQGAGGKNQIYGLAQCRGDVSKNDCSTCINDAAKNILKLCPGQSDARIWYDFCFLRYGRSNFFGQVDTSGFFLINVQNVTDAAIFNKKLAALMNKVGSRAPKPASRGLGKGKSDVSPFDRLYGLVQCTRDLSELACAQCASIAIGNLPIVCGDKRGCRVLYGSCYVRYELYPFFFPLEAKESIQHHTVNYKSVLAFNP</sequence>
<dbReference type="PROSITE" id="PS51473">
    <property type="entry name" value="GNK2"/>
    <property type="match status" value="2"/>
</dbReference>
<dbReference type="Pfam" id="PF01657">
    <property type="entry name" value="Stress-antifung"/>
    <property type="match status" value="2"/>
</dbReference>
<feature type="domain" description="Gnk2-homologous" evidence="7">
    <location>
        <begin position="20"/>
        <end position="123"/>
    </location>
</feature>
<organism evidence="8 9">
    <name type="scientific">Erythranthe guttata</name>
    <name type="common">Yellow monkey flower</name>
    <name type="synonym">Mimulus guttatus</name>
    <dbReference type="NCBI Taxonomy" id="4155"/>
    <lineage>
        <taxon>Eukaryota</taxon>
        <taxon>Viridiplantae</taxon>
        <taxon>Streptophyta</taxon>
        <taxon>Embryophyta</taxon>
        <taxon>Tracheophyta</taxon>
        <taxon>Spermatophyta</taxon>
        <taxon>Magnoliopsida</taxon>
        <taxon>eudicotyledons</taxon>
        <taxon>Gunneridae</taxon>
        <taxon>Pentapetalae</taxon>
        <taxon>asterids</taxon>
        <taxon>lamiids</taxon>
        <taxon>Lamiales</taxon>
        <taxon>Phrymaceae</taxon>
        <taxon>Erythranthe</taxon>
    </lineage>
</organism>
<evidence type="ECO:0000313" key="9">
    <source>
        <dbReference type="Proteomes" id="UP000030748"/>
    </source>
</evidence>
<comment type="subcellular location">
    <subcellularLocation>
        <location evidence="1">Secreted</location>
    </subcellularLocation>
</comment>
<evidence type="ECO:0000256" key="3">
    <source>
        <dbReference type="ARBA" id="ARBA00022729"/>
    </source>
</evidence>
<dbReference type="InterPro" id="IPR050581">
    <property type="entry name" value="CRR_secretory_protein"/>
</dbReference>
<dbReference type="InterPro" id="IPR002902">
    <property type="entry name" value="GNK2"/>
</dbReference>
<dbReference type="AlphaFoldDB" id="A0A022RG42"/>
<evidence type="ECO:0000259" key="7">
    <source>
        <dbReference type="PROSITE" id="PS51473"/>
    </source>
</evidence>
<accession>A0A022RG42</accession>
<evidence type="ECO:0000256" key="6">
    <source>
        <dbReference type="SAM" id="SignalP"/>
    </source>
</evidence>
<comment type="similarity">
    <text evidence="5">Belongs to the cysteine-rich repeat secretory protein family.</text>
</comment>
<dbReference type="EMBL" id="KI630454">
    <property type="protein sequence ID" value="EYU39171.1"/>
    <property type="molecule type" value="Genomic_DNA"/>
</dbReference>
<feature type="domain" description="Gnk2-homologous" evidence="7">
    <location>
        <begin position="128"/>
        <end position="234"/>
    </location>
</feature>
<dbReference type="Gene3D" id="3.30.430.20">
    <property type="entry name" value="Gnk2 domain, C-X8-C-X2-C motif"/>
    <property type="match status" value="2"/>
</dbReference>
<dbReference type="eggNOG" id="ENOG502QT6G">
    <property type="taxonomic scope" value="Eukaryota"/>
</dbReference>
<feature type="signal peptide" evidence="6">
    <location>
        <begin position="1"/>
        <end position="19"/>
    </location>
</feature>
<evidence type="ECO:0000313" key="8">
    <source>
        <dbReference type="EMBL" id="EYU39171.1"/>
    </source>
</evidence>
<dbReference type="PANTHER" id="PTHR32411:SF55">
    <property type="entry name" value="CYSTEINE-RICH REPEAT SECRETORY PROTEIN 55"/>
    <property type="match status" value="1"/>
</dbReference>
<feature type="chain" id="PRO_5001505100" description="Gnk2-homologous domain-containing protein" evidence="6">
    <location>
        <begin position="20"/>
        <end position="259"/>
    </location>
</feature>
<keyword evidence="4" id="KW-0677">Repeat</keyword>
<dbReference type="GO" id="GO:0005576">
    <property type="term" value="C:extracellular region"/>
    <property type="evidence" value="ECO:0007669"/>
    <property type="project" value="UniProtKB-SubCell"/>
</dbReference>
<protein>
    <recommendedName>
        <fullName evidence="7">Gnk2-homologous domain-containing protein</fullName>
    </recommendedName>
</protein>
<reference evidence="8 9" key="1">
    <citation type="journal article" date="2013" name="Proc. Natl. Acad. Sci. U.S.A.">
        <title>Fine-scale variation in meiotic recombination in Mimulus inferred from population shotgun sequencing.</title>
        <authorList>
            <person name="Hellsten U."/>
            <person name="Wright K.M."/>
            <person name="Jenkins J."/>
            <person name="Shu S."/>
            <person name="Yuan Y."/>
            <person name="Wessler S.R."/>
            <person name="Schmutz J."/>
            <person name="Willis J.H."/>
            <person name="Rokhsar D.S."/>
        </authorList>
    </citation>
    <scope>NUCLEOTIDE SEQUENCE [LARGE SCALE GENOMIC DNA]</scope>
    <source>
        <strain evidence="9">cv. DUN x IM62</strain>
    </source>
</reference>
<gene>
    <name evidence="8" type="ORF">MIMGU_mgv1a027159mg</name>
</gene>
<evidence type="ECO:0000256" key="5">
    <source>
        <dbReference type="ARBA" id="ARBA00038515"/>
    </source>
</evidence>
<name>A0A022RG42_ERYGU</name>
<keyword evidence="3 6" id="KW-0732">Signal</keyword>
<keyword evidence="2" id="KW-0964">Secreted</keyword>
<dbReference type="InterPro" id="IPR038408">
    <property type="entry name" value="GNK2_sf"/>
</dbReference>
<keyword evidence="9" id="KW-1185">Reference proteome</keyword>
<dbReference type="STRING" id="4155.A0A022RG42"/>
<evidence type="ECO:0000256" key="1">
    <source>
        <dbReference type="ARBA" id="ARBA00004613"/>
    </source>
</evidence>
<dbReference type="Proteomes" id="UP000030748">
    <property type="component" value="Unassembled WGS sequence"/>
</dbReference>
<evidence type="ECO:0000256" key="2">
    <source>
        <dbReference type="ARBA" id="ARBA00022525"/>
    </source>
</evidence>
<proteinExistence type="inferred from homology"/>